<gene>
    <name evidence="2" type="ORF">PIB30_050857</name>
</gene>
<feature type="compositionally biased region" description="Basic and acidic residues" evidence="1">
    <location>
        <begin position="39"/>
        <end position="55"/>
    </location>
</feature>
<proteinExistence type="predicted"/>
<dbReference type="Proteomes" id="UP001341840">
    <property type="component" value="Unassembled WGS sequence"/>
</dbReference>
<evidence type="ECO:0000256" key="1">
    <source>
        <dbReference type="SAM" id="MobiDB-lite"/>
    </source>
</evidence>
<accession>A0ABU6QH11</accession>
<sequence length="67" mass="7600">MNATEEMNEGNEPLHLSQLLTQGSVAELYENEDPTLAEAARDTKKIKQQEKEKGIARKQKSPMKMLK</sequence>
<evidence type="ECO:0000313" key="3">
    <source>
        <dbReference type="Proteomes" id="UP001341840"/>
    </source>
</evidence>
<protein>
    <submittedName>
        <fullName evidence="2">Uncharacterized protein</fullName>
    </submittedName>
</protein>
<dbReference type="EMBL" id="JASCZI010000354">
    <property type="protein sequence ID" value="MED6111249.1"/>
    <property type="molecule type" value="Genomic_DNA"/>
</dbReference>
<organism evidence="2 3">
    <name type="scientific">Stylosanthes scabra</name>
    <dbReference type="NCBI Taxonomy" id="79078"/>
    <lineage>
        <taxon>Eukaryota</taxon>
        <taxon>Viridiplantae</taxon>
        <taxon>Streptophyta</taxon>
        <taxon>Embryophyta</taxon>
        <taxon>Tracheophyta</taxon>
        <taxon>Spermatophyta</taxon>
        <taxon>Magnoliopsida</taxon>
        <taxon>eudicotyledons</taxon>
        <taxon>Gunneridae</taxon>
        <taxon>Pentapetalae</taxon>
        <taxon>rosids</taxon>
        <taxon>fabids</taxon>
        <taxon>Fabales</taxon>
        <taxon>Fabaceae</taxon>
        <taxon>Papilionoideae</taxon>
        <taxon>50 kb inversion clade</taxon>
        <taxon>dalbergioids sensu lato</taxon>
        <taxon>Dalbergieae</taxon>
        <taxon>Pterocarpus clade</taxon>
        <taxon>Stylosanthes</taxon>
    </lineage>
</organism>
<reference evidence="2 3" key="1">
    <citation type="journal article" date="2023" name="Plants (Basel)">
        <title>Bridging the Gap: Combining Genomics and Transcriptomics Approaches to Understand Stylosanthes scabra, an Orphan Legume from the Brazilian Caatinga.</title>
        <authorList>
            <person name="Ferreira-Neto J.R.C."/>
            <person name="da Silva M.D."/>
            <person name="Binneck E."/>
            <person name="de Melo N.F."/>
            <person name="da Silva R.H."/>
            <person name="de Melo A.L.T.M."/>
            <person name="Pandolfi V."/>
            <person name="Bustamante F.O."/>
            <person name="Brasileiro-Vidal A.C."/>
            <person name="Benko-Iseppon A.M."/>
        </authorList>
    </citation>
    <scope>NUCLEOTIDE SEQUENCE [LARGE SCALE GENOMIC DNA]</scope>
    <source>
        <tissue evidence="2">Leaves</tissue>
    </source>
</reference>
<name>A0ABU6QH11_9FABA</name>
<evidence type="ECO:0000313" key="2">
    <source>
        <dbReference type="EMBL" id="MED6111249.1"/>
    </source>
</evidence>
<keyword evidence="3" id="KW-1185">Reference proteome</keyword>
<comment type="caution">
    <text evidence="2">The sequence shown here is derived from an EMBL/GenBank/DDBJ whole genome shotgun (WGS) entry which is preliminary data.</text>
</comment>
<feature type="compositionally biased region" description="Basic residues" evidence="1">
    <location>
        <begin position="56"/>
        <end position="67"/>
    </location>
</feature>
<feature type="region of interest" description="Disordered" evidence="1">
    <location>
        <begin position="31"/>
        <end position="67"/>
    </location>
</feature>